<keyword evidence="1" id="KW-1133">Transmembrane helix</keyword>
<evidence type="ECO:0000313" key="3">
    <source>
        <dbReference type="Proteomes" id="UP000435649"/>
    </source>
</evidence>
<dbReference type="InterPro" id="IPR012902">
    <property type="entry name" value="N_methyl_site"/>
</dbReference>
<organism evidence="2 3">
    <name type="scientific">Victivallis lenta</name>
    <dbReference type="NCBI Taxonomy" id="2606640"/>
    <lineage>
        <taxon>Bacteria</taxon>
        <taxon>Pseudomonadati</taxon>
        <taxon>Lentisphaerota</taxon>
        <taxon>Lentisphaeria</taxon>
        <taxon>Victivallales</taxon>
        <taxon>Victivallaceae</taxon>
        <taxon>Victivallis</taxon>
    </lineage>
</organism>
<dbReference type="RefSeq" id="WP_106053936.1">
    <property type="nucleotide sequence ID" value="NZ_CALXOB010000006.1"/>
</dbReference>
<dbReference type="Gene3D" id="3.30.700.10">
    <property type="entry name" value="Glycoprotein, Type 4 Pilin"/>
    <property type="match status" value="1"/>
</dbReference>
<dbReference type="SUPFAM" id="SSF54523">
    <property type="entry name" value="Pili subunits"/>
    <property type="match status" value="1"/>
</dbReference>
<dbReference type="PANTHER" id="PTHR30093:SF2">
    <property type="entry name" value="TYPE II SECRETION SYSTEM PROTEIN H"/>
    <property type="match status" value="1"/>
</dbReference>
<evidence type="ECO:0000313" key="2">
    <source>
        <dbReference type="EMBL" id="MST96260.1"/>
    </source>
</evidence>
<sequence length="249" mass="27360">MRIRKFTLIELLVVIAIIAILAAMLLPALNQARGRAKRIKCAGIQKQYGMAGVFYADSFGGYWVPVSYHSDASTDRIWVNNLAFRQFLGGTLRNIAASGNYVENSTDAGLICPEATSALGSHKIDGLSPIYRSYAVASGDIVISWAGVNGGLGDRIVAYKLSRIVRPAERVAFTDSTDWHVYSSNESKRQRYIQSGEEITGDGNTDIVAFRHGGCTLANVCFMDGHVSTTEHTELTPEYRWGGFHRNNF</sequence>
<dbReference type="InterPro" id="IPR045584">
    <property type="entry name" value="Pilin-like"/>
</dbReference>
<name>A0A844FY78_9BACT</name>
<keyword evidence="3" id="KW-1185">Reference proteome</keyword>
<evidence type="ECO:0000256" key="1">
    <source>
        <dbReference type="SAM" id="Phobius"/>
    </source>
</evidence>
<accession>A0A844FY78</accession>
<proteinExistence type="predicted"/>
<keyword evidence="1" id="KW-0472">Membrane</keyword>
<protein>
    <submittedName>
        <fullName evidence="2">Prepilin-type N-terminal cleavage/methylation domain-containing protein</fullName>
    </submittedName>
</protein>
<dbReference type="NCBIfam" id="TIGR02532">
    <property type="entry name" value="IV_pilin_GFxxxE"/>
    <property type="match status" value="1"/>
</dbReference>
<dbReference type="Proteomes" id="UP000435649">
    <property type="component" value="Unassembled WGS sequence"/>
</dbReference>
<keyword evidence="1" id="KW-0812">Transmembrane</keyword>
<gene>
    <name evidence="2" type="ORF">FYJ85_04260</name>
</gene>
<feature type="transmembrane region" description="Helical" evidence="1">
    <location>
        <begin position="6"/>
        <end position="29"/>
    </location>
</feature>
<dbReference type="EMBL" id="VUNS01000003">
    <property type="protein sequence ID" value="MST96260.1"/>
    <property type="molecule type" value="Genomic_DNA"/>
</dbReference>
<reference evidence="2 3" key="1">
    <citation type="submission" date="2019-08" db="EMBL/GenBank/DDBJ databases">
        <title>In-depth cultivation of the pig gut microbiome towards novel bacterial diversity and tailored functional studies.</title>
        <authorList>
            <person name="Wylensek D."/>
            <person name="Hitch T.C.A."/>
            <person name="Clavel T."/>
        </authorList>
    </citation>
    <scope>NUCLEOTIDE SEQUENCE [LARGE SCALE GENOMIC DNA]</scope>
    <source>
        <strain evidence="2 3">BBE-744-WT-12</strain>
    </source>
</reference>
<dbReference type="AlphaFoldDB" id="A0A844FY78"/>
<comment type="caution">
    <text evidence="2">The sequence shown here is derived from an EMBL/GenBank/DDBJ whole genome shotgun (WGS) entry which is preliminary data.</text>
</comment>
<dbReference type="PANTHER" id="PTHR30093">
    <property type="entry name" value="GENERAL SECRETION PATHWAY PROTEIN G"/>
    <property type="match status" value="1"/>
</dbReference>